<evidence type="ECO:0000313" key="3">
    <source>
        <dbReference type="Proteomes" id="UP000031599"/>
    </source>
</evidence>
<dbReference type="GO" id="GO:0016829">
    <property type="term" value="F:lyase activity"/>
    <property type="evidence" value="ECO:0007669"/>
    <property type="project" value="UniProtKB-KW"/>
</dbReference>
<name>A0A0C1ZWI1_9BACT</name>
<comment type="caution">
    <text evidence="2">The sequence shown here is derived from an EMBL/GenBank/DDBJ whole genome shotgun (WGS) entry which is preliminary data.</text>
</comment>
<dbReference type="CDD" id="cd00493">
    <property type="entry name" value="FabA_FabZ"/>
    <property type="match status" value="1"/>
</dbReference>
<dbReference type="AlphaFoldDB" id="A0A0C1ZWI1"/>
<accession>A0A0C1ZWI1</accession>
<dbReference type="InterPro" id="IPR029069">
    <property type="entry name" value="HotDog_dom_sf"/>
</dbReference>
<dbReference type="EMBL" id="JMCC02000054">
    <property type="protein sequence ID" value="KIG15418.1"/>
    <property type="molecule type" value="Genomic_DNA"/>
</dbReference>
<dbReference type="SUPFAM" id="SSF54637">
    <property type="entry name" value="Thioesterase/thiol ester dehydrase-isomerase"/>
    <property type="match status" value="1"/>
</dbReference>
<keyword evidence="1" id="KW-0456">Lyase</keyword>
<dbReference type="Proteomes" id="UP000031599">
    <property type="component" value="Unassembled WGS sequence"/>
</dbReference>
<gene>
    <name evidence="2" type="ORF">DB30_05614</name>
</gene>
<dbReference type="Gene3D" id="3.10.129.10">
    <property type="entry name" value="Hotdog Thioesterase"/>
    <property type="match status" value="1"/>
</dbReference>
<proteinExistence type="predicted"/>
<sequence length="182" mass="20060">MHTKLIKSGRRRSLFTEAPTTQTVELGRVQLERMLPHRDPMLLLDGITRVDLAQGLVEGRRRVVVEDPVFVGHFPGDPVYPGVLLLEMVGQLGICLQHLLDRFTVGAPINIAADDQPRALRLLKVEHALFQGAVRPGDELTLVAKSVENSDYVSVCVGQALLGEQVLALAIYEVFMLDEDAS</sequence>
<dbReference type="Pfam" id="PF07977">
    <property type="entry name" value="FabA"/>
    <property type="match status" value="1"/>
</dbReference>
<organism evidence="2 3">
    <name type="scientific">Enhygromyxa salina</name>
    <dbReference type="NCBI Taxonomy" id="215803"/>
    <lineage>
        <taxon>Bacteria</taxon>
        <taxon>Pseudomonadati</taxon>
        <taxon>Myxococcota</taxon>
        <taxon>Polyangia</taxon>
        <taxon>Nannocystales</taxon>
        <taxon>Nannocystaceae</taxon>
        <taxon>Enhygromyxa</taxon>
    </lineage>
</organism>
<evidence type="ECO:0000256" key="1">
    <source>
        <dbReference type="ARBA" id="ARBA00023239"/>
    </source>
</evidence>
<dbReference type="InterPro" id="IPR013114">
    <property type="entry name" value="FabA_FabZ"/>
</dbReference>
<protein>
    <submittedName>
        <fullName evidence="2">3-hydroxyacyl-[acyl-carrier-protein] dehydratase, FabZ form</fullName>
    </submittedName>
</protein>
<reference evidence="2 3" key="1">
    <citation type="submission" date="2014-12" db="EMBL/GenBank/DDBJ databases">
        <title>Genome assembly of Enhygromyxa salina DSM 15201.</title>
        <authorList>
            <person name="Sharma G."/>
            <person name="Subramanian S."/>
        </authorList>
    </citation>
    <scope>NUCLEOTIDE SEQUENCE [LARGE SCALE GENOMIC DNA]</scope>
    <source>
        <strain evidence="2 3">DSM 15201</strain>
    </source>
</reference>
<dbReference type="PANTHER" id="PTHR30272:SF1">
    <property type="entry name" value="3-HYDROXYACYL-[ACYL-CARRIER-PROTEIN] DEHYDRATASE"/>
    <property type="match status" value="1"/>
</dbReference>
<evidence type="ECO:0000313" key="2">
    <source>
        <dbReference type="EMBL" id="KIG15418.1"/>
    </source>
</evidence>
<dbReference type="PANTHER" id="PTHR30272">
    <property type="entry name" value="3-HYDROXYACYL-[ACYL-CARRIER-PROTEIN] DEHYDRATASE"/>
    <property type="match status" value="1"/>
</dbReference>
<dbReference type="RefSeq" id="WP_052551680.1">
    <property type="nucleotide sequence ID" value="NZ_JMCC02000054.1"/>
</dbReference>